<dbReference type="Pfam" id="PF02620">
    <property type="entry name" value="YceD"/>
    <property type="match status" value="1"/>
</dbReference>
<dbReference type="KEGG" id="lvs:LOKVESSMR4R_01640"/>
<evidence type="ECO:0000313" key="2">
    <source>
        <dbReference type="Proteomes" id="UP000195273"/>
    </source>
</evidence>
<accession>A0A1Y0EBH4</accession>
<protein>
    <submittedName>
        <fullName evidence="1">Putative ACR</fullName>
    </submittedName>
</protein>
<keyword evidence="2" id="KW-1185">Reference proteome</keyword>
<dbReference type="RefSeq" id="WP_237331938.1">
    <property type="nucleotide sequence ID" value="NZ_CP021431.1"/>
</dbReference>
<reference evidence="1 2" key="1">
    <citation type="submission" date="2017-05" db="EMBL/GenBank/DDBJ databases">
        <title>Genome Sequence of Loktanella vestfoldensis Strain SMR4r Isolated from a Culture of the Diatom Skeletonema marinoi.</title>
        <authorList>
            <person name="Topel M."/>
            <person name="Pinder M.I.M."/>
            <person name="Johansson O.N."/>
            <person name="Kourtchenko O."/>
            <person name="Godhe A."/>
            <person name="Clarke A.K."/>
        </authorList>
    </citation>
    <scope>NUCLEOTIDE SEQUENCE [LARGE SCALE GENOMIC DNA]</scope>
    <source>
        <strain evidence="1 2">SMR4r</strain>
    </source>
</reference>
<gene>
    <name evidence="1" type="ORF">LOKVESSMR4R_01640</name>
</gene>
<organism evidence="1 2">
    <name type="scientific">Yoonia vestfoldensis</name>
    <dbReference type="NCBI Taxonomy" id="245188"/>
    <lineage>
        <taxon>Bacteria</taxon>
        <taxon>Pseudomonadati</taxon>
        <taxon>Pseudomonadota</taxon>
        <taxon>Alphaproteobacteria</taxon>
        <taxon>Rhodobacterales</taxon>
        <taxon>Paracoccaceae</taxon>
        <taxon>Yoonia</taxon>
    </lineage>
</organism>
<name>A0A1Y0EBH4_9RHOB</name>
<evidence type="ECO:0000313" key="1">
    <source>
        <dbReference type="EMBL" id="ARU00955.1"/>
    </source>
</evidence>
<dbReference type="STRING" id="1122181.GCA_000382265_00508"/>
<proteinExistence type="predicted"/>
<dbReference type="AlphaFoldDB" id="A0A1Y0EBH4"/>
<dbReference type="Proteomes" id="UP000195273">
    <property type="component" value="Chromosome"/>
</dbReference>
<sequence length="178" mass="19027">MPQSLLRLADLAAARGTSFVLEPDAAERASLADTLGIVSIKKLRFAGKLSPQGRKDWHLSAQLGATVVQDCVVTLDPVTTRIDEDVTRQYLADLPEPTGTEVEMPEDDTTEPLPDSIDLYAVLAEALALALPLYPRATGAELGQSVYTEKGVAPLTDEAARPFAGLGALRDRLKDNDG</sequence>
<dbReference type="InterPro" id="IPR003772">
    <property type="entry name" value="YceD"/>
</dbReference>
<dbReference type="EMBL" id="CP021431">
    <property type="protein sequence ID" value="ARU00955.1"/>
    <property type="molecule type" value="Genomic_DNA"/>
</dbReference>